<evidence type="ECO:0000256" key="6">
    <source>
        <dbReference type="ARBA" id="ARBA00022777"/>
    </source>
</evidence>
<evidence type="ECO:0000259" key="12">
    <source>
        <dbReference type="PROSITE" id="PS50011"/>
    </source>
</evidence>
<reference evidence="13 14" key="1">
    <citation type="submission" date="2019-01" db="EMBL/GenBank/DDBJ databases">
        <title>Draft Genome Sequencing of Zygosaccharomyces mellis Ca-7.</title>
        <authorList>
            <person name="Shiwa Y."/>
            <person name="Kanesaki Y."/>
            <person name="Ishige T."/>
            <person name="Mura K."/>
            <person name="Hori T."/>
            <person name="Tamura T."/>
        </authorList>
    </citation>
    <scope>NUCLEOTIDE SEQUENCE [LARGE SCALE GENOMIC DNA]</scope>
    <source>
        <strain evidence="13 14">Ca-7</strain>
    </source>
</reference>
<feature type="binding site" evidence="10">
    <location>
        <position position="42"/>
    </location>
    <ligand>
        <name>ATP</name>
        <dbReference type="ChEBI" id="CHEBI:30616"/>
    </ligand>
</feature>
<dbReference type="PROSITE" id="PS50011">
    <property type="entry name" value="PROTEIN_KINASE_DOM"/>
    <property type="match status" value="1"/>
</dbReference>
<protein>
    <recommendedName>
        <fullName evidence="2">non-specific serine/threonine protein kinase</fullName>
        <ecNumber evidence="2">2.7.11.1</ecNumber>
    </recommendedName>
</protein>
<dbReference type="Gene3D" id="1.10.510.10">
    <property type="entry name" value="Transferase(Phosphotransferase) domain 1"/>
    <property type="match status" value="1"/>
</dbReference>
<keyword evidence="3" id="KW-0723">Serine/threonine-protein kinase</keyword>
<dbReference type="PANTHER" id="PTHR24356:SF405">
    <property type="entry name" value="SERINE_THREONINE-PROTEIN KINASE PKH3"/>
    <property type="match status" value="1"/>
</dbReference>
<organism evidence="13 14">
    <name type="scientific">Zygosaccharomyces mellis</name>
    <dbReference type="NCBI Taxonomy" id="42258"/>
    <lineage>
        <taxon>Eukaryota</taxon>
        <taxon>Fungi</taxon>
        <taxon>Dikarya</taxon>
        <taxon>Ascomycota</taxon>
        <taxon>Saccharomycotina</taxon>
        <taxon>Saccharomycetes</taxon>
        <taxon>Saccharomycetales</taxon>
        <taxon>Saccharomycetaceae</taxon>
        <taxon>Zygosaccharomyces</taxon>
    </lineage>
</organism>
<feature type="compositionally biased region" description="Polar residues" evidence="11">
    <location>
        <begin position="494"/>
        <end position="504"/>
    </location>
</feature>
<evidence type="ECO:0000256" key="10">
    <source>
        <dbReference type="PROSITE-ProRule" id="PRU10141"/>
    </source>
</evidence>
<comment type="catalytic activity">
    <reaction evidence="8">
        <text>L-threonyl-[protein] + ATP = O-phospho-L-threonyl-[protein] + ADP + H(+)</text>
        <dbReference type="Rhea" id="RHEA:46608"/>
        <dbReference type="Rhea" id="RHEA-COMP:11060"/>
        <dbReference type="Rhea" id="RHEA-COMP:11605"/>
        <dbReference type="ChEBI" id="CHEBI:15378"/>
        <dbReference type="ChEBI" id="CHEBI:30013"/>
        <dbReference type="ChEBI" id="CHEBI:30616"/>
        <dbReference type="ChEBI" id="CHEBI:61977"/>
        <dbReference type="ChEBI" id="CHEBI:456216"/>
        <dbReference type="EC" id="2.7.11.1"/>
    </reaction>
</comment>
<dbReference type="CDD" id="cd05581">
    <property type="entry name" value="STKc_PDK1"/>
    <property type="match status" value="1"/>
</dbReference>
<feature type="compositionally biased region" description="Polar residues" evidence="11">
    <location>
        <begin position="813"/>
        <end position="836"/>
    </location>
</feature>
<dbReference type="InterPro" id="IPR039046">
    <property type="entry name" value="PDPK1"/>
</dbReference>
<evidence type="ECO:0000256" key="2">
    <source>
        <dbReference type="ARBA" id="ARBA00012513"/>
    </source>
</evidence>
<feature type="compositionally biased region" description="Polar residues" evidence="11">
    <location>
        <begin position="570"/>
        <end position="594"/>
    </location>
</feature>
<sequence length="884" mass="97201">MSSRIKRSPHDFVFKEELGNGSYSRVYKAVDRSDPQRVYAVKVCSKRHIIQEEKVKYVTIEKNTLNLLARAHHPGIIKLYSTFHDEENLYFVLDFAAGGELLTLLHRVGRFSEPCARHFIAQLIDTTEFIHSQGVIHRDFKPENVLLHRDGRLMVTDFGTATSVTQENAAGGASFVGTAEYVSPELLLYNQCQFASDIWALGCMLYQFIQGVPPFRGENELHTFEKIVALDYPWASSHKGGVVSLVRRILTLDPSQRPNLTSIKQDKWFEQVDWHNREVLWKGIWQVQPPRQQQVEFQYRNNNSSSSNSNLPLAKQRRRKPAKVANTTSSIVEWRKRLGIETHQIDVSRKNAKPSATNSNAISNNAAMNGTGSNKSNKSIRSNSMIKAQAVAHIQEQAELQARMRAPLPKEPGSLTKSFTANKPTPATAAATAQQSIHSPLHLPQHRPHPIPKSASSSLPTTASSAPVNRPPTAPPLSNPPVQSHQPITKLPTAPTSQTRTPSPAGTARAPIQPTMPKTASPVNRASPPVRNDNHTSNGAHIPPLQSPGLPPTTAPVPIPARAPALPPVTKTSKGNVNVSAPPVTSQPASSQPLPIQAPLTASAGKTIPSPPKTAPPKLSLDTDQPPSVLTNHNAFAETTSSKKESEPGIIKQDFMHIFEIPFNNTGPDISLQSYKRVDNDLIRKLVTDYKSELRPKDQKPSLMTLFGNGTLQYKQRNAGVCNMANVGDNSLSMYDFEFYESQGRGFLILEKYHHKIWFVSLPKGISNNSYDNPQSPIIGSDENWVDAIFRTRQLADDQGLVDRLNNVEVSSPRLSSPTIPMTPIYPNSRTPSGGSNAAKKYAAPNNMVVSSSRSQVLHALNRNAGVIDASMGASAAFKNLQKK</sequence>
<dbReference type="SUPFAM" id="SSF56112">
    <property type="entry name" value="Protein kinase-like (PK-like)"/>
    <property type="match status" value="1"/>
</dbReference>
<dbReference type="GO" id="GO:0005524">
    <property type="term" value="F:ATP binding"/>
    <property type="evidence" value="ECO:0007669"/>
    <property type="project" value="UniProtKB-UniRule"/>
</dbReference>
<gene>
    <name evidence="13" type="ORF">ZYGM_003864</name>
</gene>
<dbReference type="Gene3D" id="3.30.200.20">
    <property type="entry name" value="Phosphorylase Kinase, domain 1"/>
    <property type="match status" value="1"/>
</dbReference>
<dbReference type="PROSITE" id="PS00107">
    <property type="entry name" value="PROTEIN_KINASE_ATP"/>
    <property type="match status" value="1"/>
</dbReference>
<dbReference type="Pfam" id="PF00069">
    <property type="entry name" value="Pkinase"/>
    <property type="match status" value="1"/>
</dbReference>
<feature type="region of interest" description="Disordered" evidence="11">
    <location>
        <begin position="299"/>
        <end position="327"/>
    </location>
</feature>
<feature type="compositionally biased region" description="Pro residues" evidence="11">
    <location>
        <begin position="469"/>
        <end position="479"/>
    </location>
</feature>
<evidence type="ECO:0000256" key="9">
    <source>
        <dbReference type="ARBA" id="ARBA00048679"/>
    </source>
</evidence>
<dbReference type="InterPro" id="IPR057614">
    <property type="entry name" value="PH_PKH3_C"/>
</dbReference>
<evidence type="ECO:0000256" key="4">
    <source>
        <dbReference type="ARBA" id="ARBA00022679"/>
    </source>
</evidence>
<comment type="catalytic activity">
    <reaction evidence="9">
        <text>L-seryl-[protein] + ATP = O-phospho-L-seryl-[protein] + ADP + H(+)</text>
        <dbReference type="Rhea" id="RHEA:17989"/>
        <dbReference type="Rhea" id="RHEA-COMP:9863"/>
        <dbReference type="Rhea" id="RHEA-COMP:11604"/>
        <dbReference type="ChEBI" id="CHEBI:15378"/>
        <dbReference type="ChEBI" id="CHEBI:29999"/>
        <dbReference type="ChEBI" id="CHEBI:30616"/>
        <dbReference type="ChEBI" id="CHEBI:83421"/>
        <dbReference type="ChEBI" id="CHEBI:456216"/>
        <dbReference type="EC" id="2.7.11.1"/>
    </reaction>
</comment>
<keyword evidence="5 10" id="KW-0547">Nucleotide-binding</keyword>
<evidence type="ECO:0000256" key="8">
    <source>
        <dbReference type="ARBA" id="ARBA00047899"/>
    </source>
</evidence>
<name>A0A4C2EAA9_9SACH</name>
<dbReference type="EC" id="2.7.11.1" evidence="2"/>
<dbReference type="AlphaFoldDB" id="A0A4C2EAA9"/>
<evidence type="ECO:0000256" key="7">
    <source>
        <dbReference type="ARBA" id="ARBA00022840"/>
    </source>
</evidence>
<dbReference type="PROSITE" id="PS00108">
    <property type="entry name" value="PROTEIN_KINASE_ST"/>
    <property type="match status" value="1"/>
</dbReference>
<evidence type="ECO:0000313" key="13">
    <source>
        <dbReference type="EMBL" id="GCE98998.1"/>
    </source>
</evidence>
<evidence type="ECO:0000256" key="1">
    <source>
        <dbReference type="ARBA" id="ARBA00010006"/>
    </source>
</evidence>
<dbReference type="GO" id="GO:0004674">
    <property type="term" value="F:protein serine/threonine kinase activity"/>
    <property type="evidence" value="ECO:0007669"/>
    <property type="project" value="UniProtKB-KW"/>
</dbReference>
<feature type="compositionally biased region" description="Low complexity" evidence="11">
    <location>
        <begin position="420"/>
        <end position="433"/>
    </location>
</feature>
<evidence type="ECO:0000256" key="11">
    <source>
        <dbReference type="SAM" id="MobiDB-lite"/>
    </source>
</evidence>
<dbReference type="PANTHER" id="PTHR24356">
    <property type="entry name" value="SERINE/THREONINE-PROTEIN KINASE"/>
    <property type="match status" value="1"/>
</dbReference>
<comment type="similarity">
    <text evidence="1">Belongs to the protein kinase superfamily. AGC Ser/Thr protein kinase family. PDPK1 subfamily.</text>
</comment>
<feature type="domain" description="Protein kinase" evidence="12">
    <location>
        <begin position="12"/>
        <end position="269"/>
    </location>
</feature>
<keyword evidence="4" id="KW-0808">Transferase</keyword>
<keyword evidence="7 10" id="KW-0067">ATP-binding</keyword>
<dbReference type="GO" id="GO:0035556">
    <property type="term" value="P:intracellular signal transduction"/>
    <property type="evidence" value="ECO:0007669"/>
    <property type="project" value="TreeGrafter"/>
</dbReference>
<dbReference type="InterPro" id="IPR011009">
    <property type="entry name" value="Kinase-like_dom_sf"/>
</dbReference>
<dbReference type="InterPro" id="IPR017441">
    <property type="entry name" value="Protein_kinase_ATP_BS"/>
</dbReference>
<feature type="compositionally biased region" description="Pro residues" evidence="11">
    <location>
        <begin position="545"/>
        <end position="567"/>
    </location>
</feature>
<feature type="region of interest" description="Disordered" evidence="11">
    <location>
        <begin position="813"/>
        <end position="840"/>
    </location>
</feature>
<evidence type="ECO:0000256" key="5">
    <source>
        <dbReference type="ARBA" id="ARBA00022741"/>
    </source>
</evidence>
<dbReference type="Proteomes" id="UP000301737">
    <property type="component" value="Unassembled WGS sequence"/>
</dbReference>
<dbReference type="EMBL" id="BIMX01000007">
    <property type="protein sequence ID" value="GCE98998.1"/>
    <property type="molecule type" value="Genomic_DNA"/>
</dbReference>
<dbReference type="InterPro" id="IPR050236">
    <property type="entry name" value="Ser_Thr_kinase_AGC"/>
</dbReference>
<feature type="compositionally biased region" description="Low complexity" evidence="11">
    <location>
        <begin position="301"/>
        <end position="310"/>
    </location>
</feature>
<evidence type="ECO:0000313" key="14">
    <source>
        <dbReference type="Proteomes" id="UP000301737"/>
    </source>
</evidence>
<feature type="region of interest" description="Disordered" evidence="11">
    <location>
        <begin position="345"/>
        <end position="380"/>
    </location>
</feature>
<keyword evidence="6" id="KW-0418">Kinase</keyword>
<feature type="region of interest" description="Disordered" evidence="11">
    <location>
        <begin position="408"/>
        <end position="596"/>
    </location>
</feature>
<evidence type="ECO:0000256" key="3">
    <source>
        <dbReference type="ARBA" id="ARBA00022527"/>
    </source>
</evidence>
<comment type="caution">
    <text evidence="13">The sequence shown here is derived from an EMBL/GenBank/DDBJ whole genome shotgun (WGS) entry which is preliminary data.</text>
</comment>
<feature type="compositionally biased region" description="Low complexity" evidence="11">
    <location>
        <begin position="454"/>
        <end position="467"/>
    </location>
</feature>
<proteinExistence type="inferred from homology"/>
<dbReference type="InterPro" id="IPR000719">
    <property type="entry name" value="Prot_kinase_dom"/>
</dbReference>
<dbReference type="OrthoDB" id="347657at2759"/>
<feature type="compositionally biased region" description="Low complexity" evidence="11">
    <location>
        <begin position="355"/>
        <end position="380"/>
    </location>
</feature>
<keyword evidence="14" id="KW-1185">Reference proteome</keyword>
<dbReference type="InterPro" id="IPR008271">
    <property type="entry name" value="Ser/Thr_kinase_AS"/>
</dbReference>
<dbReference type="Pfam" id="PF25347">
    <property type="entry name" value="PH_PKH3_C"/>
    <property type="match status" value="1"/>
</dbReference>
<accession>A0A4C2EAA9</accession>